<protein>
    <submittedName>
        <fullName evidence="2">Uncharacterized protein</fullName>
    </submittedName>
</protein>
<dbReference type="Proteomes" id="UP000249287">
    <property type="component" value="Segment"/>
</dbReference>
<gene>
    <name evidence="2" type="ORF">pneo_cds_844</name>
</gene>
<name>A0A2U7UDB0_9VIRU</name>
<organism evidence="2">
    <name type="scientific">Pandoravirus neocaledonia</name>
    <dbReference type="NCBI Taxonomy" id="2107708"/>
    <lineage>
        <taxon>Viruses</taxon>
        <taxon>Pandoravirus</taxon>
    </lineage>
</organism>
<proteinExistence type="predicted"/>
<dbReference type="RefSeq" id="YP_009482454.1">
    <property type="nucleotide sequence ID" value="NC_037666.1"/>
</dbReference>
<reference evidence="2" key="1">
    <citation type="journal article" date="2018" name="Nat. Commun.">
        <title>Diversity and evolution of the emerging Pandoraviridae family.</title>
        <authorList>
            <person name="Legendre M."/>
            <person name="Fabre E."/>
            <person name="Poirot O."/>
            <person name="Jeudy S."/>
            <person name="Lartigue A."/>
            <person name="Alempic J.M."/>
            <person name="Beucher L."/>
            <person name="Philippe N."/>
            <person name="Bertaux L."/>
            <person name="Christo-Foroux E."/>
            <person name="Labadie K."/>
            <person name="Coute Y."/>
            <person name="Abergel C."/>
            <person name="Claverie J.M."/>
        </authorList>
    </citation>
    <scope>NUCLEOTIDE SEQUENCE [LARGE SCALE GENOMIC DNA]</scope>
    <source>
        <strain evidence="2">Neocaledonia</strain>
    </source>
</reference>
<feature type="compositionally biased region" description="Basic and acidic residues" evidence="1">
    <location>
        <begin position="48"/>
        <end position="64"/>
    </location>
</feature>
<accession>A0A2U7UDB0</accession>
<dbReference type="GeneID" id="36843164"/>
<evidence type="ECO:0000256" key="1">
    <source>
        <dbReference type="SAM" id="MobiDB-lite"/>
    </source>
</evidence>
<dbReference type="KEGG" id="vg:36843164"/>
<dbReference type="EMBL" id="MG011690">
    <property type="protein sequence ID" value="AVK76451.1"/>
    <property type="molecule type" value="Genomic_DNA"/>
</dbReference>
<evidence type="ECO:0000313" key="2">
    <source>
        <dbReference type="EMBL" id="AVK76451.1"/>
    </source>
</evidence>
<feature type="compositionally biased region" description="Basic residues" evidence="1">
    <location>
        <begin position="378"/>
        <end position="388"/>
    </location>
</feature>
<feature type="region of interest" description="Disordered" evidence="1">
    <location>
        <begin position="359"/>
        <end position="388"/>
    </location>
</feature>
<sequence>MKRALKRRIETDATATRSALASVEKRARTNTAPAASDDDADDNNDAAPHSDDIEKRDGLPGDGETRERLLFERRRNMIARAAIANDKEALRALMDRDCTARHIKSALYRVIDDCDAVKVICKVATAGRRRLQLAGRLVYRAASRLHTESTLVLVAFAYGRRAKAVKEALARLIDDDEAEPIECLFTACAASESGIPQHKRDRWACDGLYEAAARGRPMAAEALAREVCEDDMERIIHSAASLDKGDVVAGLFEACAEVVAPDTWARWAFAVLCEAAERDRLCVIDHVVDIARPADVREALLRCAGPRRRVDAFEMMWEFADMCVHDFIRHLPEGVGRDHLYDLIDDDVGCEGYCTAAPYAPEQDDATDGDDRPEARAGKRRPIGRCAP</sequence>
<feature type="region of interest" description="Disordered" evidence="1">
    <location>
        <begin position="1"/>
        <end position="64"/>
    </location>
</feature>